<reference evidence="1 2" key="1">
    <citation type="submission" date="2022-07" db="EMBL/GenBank/DDBJ databases">
        <title>Genome Analysis of Selected Gammaproteobacteria from Nigerian Food snails.</title>
        <authorList>
            <person name="Okafor A.C."/>
        </authorList>
    </citation>
    <scope>NUCLEOTIDE SEQUENCE [LARGE SCALE GENOMIC DNA]</scope>
    <source>
        <strain evidence="1 2">Awg 2</strain>
    </source>
</reference>
<organism evidence="1 2">
    <name type="scientific">Metapseudomonas resinovorans</name>
    <name type="common">Pseudomonas resinovorans</name>
    <dbReference type="NCBI Taxonomy" id="53412"/>
    <lineage>
        <taxon>Bacteria</taxon>
        <taxon>Pseudomonadati</taxon>
        <taxon>Pseudomonadota</taxon>
        <taxon>Gammaproteobacteria</taxon>
        <taxon>Pseudomonadales</taxon>
        <taxon>Pseudomonadaceae</taxon>
        <taxon>Metapseudomonas</taxon>
    </lineage>
</organism>
<proteinExistence type="predicted"/>
<dbReference type="PROSITE" id="PS51257">
    <property type="entry name" value="PROKAR_LIPOPROTEIN"/>
    <property type="match status" value="1"/>
</dbReference>
<dbReference type="InterPro" id="IPR021747">
    <property type="entry name" value="DUF3313"/>
</dbReference>
<protein>
    <submittedName>
        <fullName evidence="1">DUF3313 domain-containing protein</fullName>
    </submittedName>
</protein>
<dbReference type="Proteomes" id="UP001211689">
    <property type="component" value="Unassembled WGS sequence"/>
</dbReference>
<accession>A0ABT4Y550</accession>
<keyword evidence="2" id="KW-1185">Reference proteome</keyword>
<dbReference type="Pfam" id="PF11769">
    <property type="entry name" value="DUF3313"/>
    <property type="match status" value="1"/>
</dbReference>
<evidence type="ECO:0000313" key="1">
    <source>
        <dbReference type="EMBL" id="MDA8483990.1"/>
    </source>
</evidence>
<dbReference type="RefSeq" id="WP_190830298.1">
    <property type="nucleotide sequence ID" value="NZ_JANEWF010000012.1"/>
</dbReference>
<comment type="caution">
    <text evidence="1">The sequence shown here is derived from an EMBL/GenBank/DDBJ whole genome shotgun (WGS) entry which is preliminary data.</text>
</comment>
<dbReference type="EMBL" id="JANEWF010000012">
    <property type="protein sequence ID" value="MDA8483990.1"/>
    <property type="molecule type" value="Genomic_DNA"/>
</dbReference>
<evidence type="ECO:0000313" key="2">
    <source>
        <dbReference type="Proteomes" id="UP001211689"/>
    </source>
</evidence>
<sequence length="218" mass="23824">MVKPLFGFALAAIVMLGSGCSSKVTQPEEYSGFLRDYSQLEEKMSASGQPVLRWTAPDFDPKRYGTLLVEKPVFHPAPTPSDQMSQQTMDQIATYMRLALQRELIGKARLVGTPEADTLIVRPSISAVAISNEHLKAYEVIPIALLAAATTTAVGTRDQEVAIYAEVEAVDAASGKPVVRAVRKGQGLSLENRKTPLVLDDLKPVLDDWARDARDFRP</sequence>
<gene>
    <name evidence="1" type="ORF">NNO07_13005</name>
</gene>
<name>A0ABT4Y550_METRE</name>